<accession>U9T8P3</accession>
<feature type="compositionally biased region" description="Polar residues" evidence="1">
    <location>
        <begin position="41"/>
        <end position="55"/>
    </location>
</feature>
<proteinExistence type="predicted"/>
<protein>
    <submittedName>
        <fullName evidence="2">Uncharacterized protein</fullName>
    </submittedName>
</protein>
<dbReference type="HOGENOM" id="CLU_1670318_0_0_1"/>
<feature type="region of interest" description="Disordered" evidence="1">
    <location>
        <begin position="36"/>
        <end position="67"/>
    </location>
</feature>
<evidence type="ECO:0000256" key="1">
    <source>
        <dbReference type="SAM" id="MobiDB-lite"/>
    </source>
</evidence>
<evidence type="ECO:0000313" key="2">
    <source>
        <dbReference type="EMBL" id="ESA04485.1"/>
    </source>
</evidence>
<dbReference type="AlphaFoldDB" id="U9T8P3"/>
<dbReference type="EMBL" id="KI294277">
    <property type="protein sequence ID" value="ESA04485.1"/>
    <property type="molecule type" value="Genomic_DNA"/>
</dbReference>
<organism evidence="2">
    <name type="scientific">Rhizophagus irregularis (strain DAOM 181602 / DAOM 197198 / MUCL 43194)</name>
    <name type="common">Arbuscular mycorrhizal fungus</name>
    <name type="synonym">Glomus intraradices</name>
    <dbReference type="NCBI Taxonomy" id="747089"/>
    <lineage>
        <taxon>Eukaryota</taxon>
        <taxon>Fungi</taxon>
        <taxon>Fungi incertae sedis</taxon>
        <taxon>Mucoromycota</taxon>
        <taxon>Glomeromycotina</taxon>
        <taxon>Glomeromycetes</taxon>
        <taxon>Glomerales</taxon>
        <taxon>Glomeraceae</taxon>
        <taxon>Rhizophagus</taxon>
    </lineage>
</organism>
<reference evidence="2" key="1">
    <citation type="submission" date="2013-07" db="EMBL/GenBank/DDBJ databases">
        <title>The genome of an arbuscular mycorrhizal fungus provides insights into the evolution of the oldest plant symbiosis.</title>
        <authorList>
            <consortium name="DOE Joint Genome Institute"/>
            <person name="Tisserant E."/>
            <person name="Malbreil M."/>
            <person name="Kuo A."/>
            <person name="Kohler A."/>
            <person name="Symeonidi A."/>
            <person name="Balestrini R."/>
            <person name="Charron P."/>
            <person name="Duensing N."/>
            <person name="Frei-dit-Frey N."/>
            <person name="Gianinazzi-Pearson V."/>
            <person name="Gilbert B."/>
            <person name="Handa Y."/>
            <person name="Hijri M."/>
            <person name="Kaul R."/>
            <person name="Kawaguchi M."/>
            <person name="Krajinski F."/>
            <person name="Lammers P."/>
            <person name="Lapierre D."/>
            <person name="Masclaux F.G."/>
            <person name="Murat C."/>
            <person name="Morin E."/>
            <person name="Ndikumana S."/>
            <person name="Pagni M."/>
            <person name="Petitpierre D."/>
            <person name="Requena N."/>
            <person name="Rosikiewicz P."/>
            <person name="Riley R."/>
            <person name="Saito K."/>
            <person name="San Clemente H."/>
            <person name="Shapiro H."/>
            <person name="van Tuinen D."/>
            <person name="Becard G."/>
            <person name="Bonfante P."/>
            <person name="Paszkowski U."/>
            <person name="Shachar-Hill Y."/>
            <person name="Young J.P."/>
            <person name="Sanders I.R."/>
            <person name="Henrissat B."/>
            <person name="Rensing S.A."/>
            <person name="Grigoriev I.V."/>
            <person name="Corradi N."/>
            <person name="Roux C."/>
            <person name="Martin F."/>
        </authorList>
    </citation>
    <scope>NUCLEOTIDE SEQUENCE</scope>
    <source>
        <strain evidence="2">DAOM 197198</strain>
    </source>
</reference>
<sequence>MPLILPNVEMIPVNQSVMPENFWKDKQKLKACITTDKQVKDQSTTAKSDAQTSAKKPQKGKKTSELEEGETCGLFRELGDHTKGLRYIIAKNVLSKKSSGTRQVLDSNKFKKKDKNYFSKNPNIQKKAKNFSQSKGSSNNVNKEALAEILTLLWKLAN</sequence>
<gene>
    <name evidence="2" type="ORF">GLOINDRAFT_4538</name>
</gene>
<name>U9T8P3_RHIID</name>